<dbReference type="EMBL" id="BMRP01000088">
    <property type="protein sequence ID" value="GGV03724.1"/>
    <property type="molecule type" value="Genomic_DNA"/>
</dbReference>
<keyword evidence="1" id="KW-1133">Transmembrane helix</keyword>
<gene>
    <name evidence="2" type="ORF">GCM10010211_83740</name>
</gene>
<keyword evidence="1" id="KW-0812">Transmembrane</keyword>
<accession>A0ABQ2VPN8</accession>
<evidence type="ECO:0000313" key="3">
    <source>
        <dbReference type="Proteomes" id="UP000654471"/>
    </source>
</evidence>
<evidence type="ECO:0000256" key="1">
    <source>
        <dbReference type="SAM" id="Phobius"/>
    </source>
</evidence>
<proteinExistence type="predicted"/>
<feature type="transmembrane region" description="Helical" evidence="1">
    <location>
        <begin position="19"/>
        <end position="36"/>
    </location>
</feature>
<evidence type="ECO:0000313" key="2">
    <source>
        <dbReference type="EMBL" id="GGV03724.1"/>
    </source>
</evidence>
<protein>
    <submittedName>
        <fullName evidence="2">Uncharacterized protein</fullName>
    </submittedName>
</protein>
<keyword evidence="3" id="KW-1185">Reference proteome</keyword>
<sequence length="57" mass="6097">MKGRHRGGDPRLDEWLERLWLLGTTAGLTLLAALTAQHDGKHTLAAPVSAPDTDPAP</sequence>
<organism evidence="2 3">
    <name type="scientific">Streptomyces albospinus</name>
    <dbReference type="NCBI Taxonomy" id="285515"/>
    <lineage>
        <taxon>Bacteria</taxon>
        <taxon>Bacillati</taxon>
        <taxon>Actinomycetota</taxon>
        <taxon>Actinomycetes</taxon>
        <taxon>Kitasatosporales</taxon>
        <taxon>Streptomycetaceae</taxon>
        <taxon>Streptomyces</taxon>
    </lineage>
</organism>
<name>A0ABQ2VPN8_9ACTN</name>
<reference evidence="3" key="1">
    <citation type="journal article" date="2019" name="Int. J. Syst. Evol. Microbiol.">
        <title>The Global Catalogue of Microorganisms (GCM) 10K type strain sequencing project: providing services to taxonomists for standard genome sequencing and annotation.</title>
        <authorList>
            <consortium name="The Broad Institute Genomics Platform"/>
            <consortium name="The Broad Institute Genome Sequencing Center for Infectious Disease"/>
            <person name="Wu L."/>
            <person name="Ma J."/>
        </authorList>
    </citation>
    <scope>NUCLEOTIDE SEQUENCE [LARGE SCALE GENOMIC DNA]</scope>
    <source>
        <strain evidence="3">JCM 3399</strain>
    </source>
</reference>
<dbReference type="Proteomes" id="UP000654471">
    <property type="component" value="Unassembled WGS sequence"/>
</dbReference>
<dbReference type="RefSeq" id="WP_189308620.1">
    <property type="nucleotide sequence ID" value="NZ_BMRP01000088.1"/>
</dbReference>
<keyword evidence="1" id="KW-0472">Membrane</keyword>
<comment type="caution">
    <text evidence="2">The sequence shown here is derived from an EMBL/GenBank/DDBJ whole genome shotgun (WGS) entry which is preliminary data.</text>
</comment>